<sequence length="336" mass="38770">MVHLSVIQSSENTFFQDRFRKKLGAPLKFQRTDQTNIGRFFILYINLLDFHSINFDLIRVGMVEQNHQTYTSSQTLEHRKKEIKVIEFCCSRFSYVPFFVVTLMFLTRASANPLQSDDTVRVKETSFAEMLMNPCGIASGSRFQAQSISTTNRLREKKRLIKELDTKTKLLNASATSIYTTNVFDDCSTLPIPEVTPVPNMEELARSDLEEMNRVVHVSMLNVTAHVCFTVSQLEKYIGETCRRDHDVLLEKAKDLANKMRELLCIHRMYMVTLNEDGDDDSLFSDSYSQVLDEPLMDQPMCSRRLLRDCQTMNRAVMLLNEISKFNFTSTTDEPA</sequence>
<dbReference type="Proteomes" id="UP001497382">
    <property type="component" value="Unassembled WGS sequence"/>
</dbReference>
<evidence type="ECO:0000313" key="2">
    <source>
        <dbReference type="Proteomes" id="UP001497382"/>
    </source>
</evidence>
<accession>A0AAV1Z8R7</accession>
<comment type="caution">
    <text evidence="1">The sequence shown here is derived from an EMBL/GenBank/DDBJ whole genome shotgun (WGS) entry which is preliminary data.</text>
</comment>
<evidence type="ECO:0000313" key="1">
    <source>
        <dbReference type="EMBL" id="CAL1268094.1"/>
    </source>
</evidence>
<gene>
    <name evidence="1" type="ORF">LARSCL_LOCUS3993</name>
</gene>
<proteinExistence type="predicted"/>
<reference evidence="1 2" key="1">
    <citation type="submission" date="2024-04" db="EMBL/GenBank/DDBJ databases">
        <authorList>
            <person name="Rising A."/>
            <person name="Reimegard J."/>
            <person name="Sonavane S."/>
            <person name="Akerstrom W."/>
            <person name="Nylinder S."/>
            <person name="Hedman E."/>
            <person name="Kallberg Y."/>
        </authorList>
    </citation>
    <scope>NUCLEOTIDE SEQUENCE [LARGE SCALE GENOMIC DNA]</scope>
</reference>
<dbReference type="AlphaFoldDB" id="A0AAV1Z8R7"/>
<dbReference type="EMBL" id="CAXIEN010000031">
    <property type="protein sequence ID" value="CAL1268094.1"/>
    <property type="molecule type" value="Genomic_DNA"/>
</dbReference>
<protein>
    <submittedName>
        <fullName evidence="1">Uncharacterized protein</fullName>
    </submittedName>
</protein>
<name>A0AAV1Z8R7_9ARAC</name>
<keyword evidence="2" id="KW-1185">Reference proteome</keyword>
<organism evidence="1 2">
    <name type="scientific">Larinioides sclopetarius</name>
    <dbReference type="NCBI Taxonomy" id="280406"/>
    <lineage>
        <taxon>Eukaryota</taxon>
        <taxon>Metazoa</taxon>
        <taxon>Ecdysozoa</taxon>
        <taxon>Arthropoda</taxon>
        <taxon>Chelicerata</taxon>
        <taxon>Arachnida</taxon>
        <taxon>Araneae</taxon>
        <taxon>Araneomorphae</taxon>
        <taxon>Entelegynae</taxon>
        <taxon>Araneoidea</taxon>
        <taxon>Araneidae</taxon>
        <taxon>Larinioides</taxon>
    </lineage>
</organism>